<proteinExistence type="predicted"/>
<sequence>MASQAWNDDELLLQDLAAALRTAQPLTPALQRAGEAAFAWRTIDEELELASLVFDSVLEPELAAVRGPDVENYRTVLFEGRSVSVQVERSGDVVVGQVMPPQPGKLSVEGANGHMASVDVDELGCFSLDELPAEPIRLRWEADATRLVTGWMRF</sequence>
<accession>A0A4V2G7Z7</accession>
<dbReference type="EMBL" id="SHKY01000001">
    <property type="protein sequence ID" value="RZU54506.1"/>
    <property type="molecule type" value="Genomic_DNA"/>
</dbReference>
<dbReference type="RefSeq" id="WP_130512849.1">
    <property type="nucleotide sequence ID" value="NZ_SHKY01000001.1"/>
</dbReference>
<name>A0A4V2G7Z7_9ACTN</name>
<comment type="caution">
    <text evidence="1">The sequence shown here is derived from an EMBL/GenBank/DDBJ whole genome shotgun (WGS) entry which is preliminary data.</text>
</comment>
<organism evidence="1 2">
    <name type="scientific">Krasilnikovia cinnamomea</name>
    <dbReference type="NCBI Taxonomy" id="349313"/>
    <lineage>
        <taxon>Bacteria</taxon>
        <taxon>Bacillati</taxon>
        <taxon>Actinomycetota</taxon>
        <taxon>Actinomycetes</taxon>
        <taxon>Micromonosporales</taxon>
        <taxon>Micromonosporaceae</taxon>
        <taxon>Krasilnikovia</taxon>
    </lineage>
</organism>
<protein>
    <submittedName>
        <fullName evidence="1">Uncharacterized protein</fullName>
    </submittedName>
</protein>
<evidence type="ECO:0000313" key="1">
    <source>
        <dbReference type="EMBL" id="RZU54506.1"/>
    </source>
</evidence>
<reference evidence="1 2" key="1">
    <citation type="submission" date="2019-02" db="EMBL/GenBank/DDBJ databases">
        <title>Sequencing the genomes of 1000 actinobacteria strains.</title>
        <authorList>
            <person name="Klenk H.-P."/>
        </authorList>
    </citation>
    <scope>NUCLEOTIDE SEQUENCE [LARGE SCALE GENOMIC DNA]</scope>
    <source>
        <strain evidence="1 2">DSM 45162</strain>
    </source>
</reference>
<dbReference type="Proteomes" id="UP000292564">
    <property type="component" value="Unassembled WGS sequence"/>
</dbReference>
<keyword evidence="2" id="KW-1185">Reference proteome</keyword>
<dbReference type="AlphaFoldDB" id="A0A4V2G7Z7"/>
<gene>
    <name evidence="1" type="ORF">EV385_6457</name>
</gene>
<dbReference type="OrthoDB" id="5193241at2"/>
<evidence type="ECO:0000313" key="2">
    <source>
        <dbReference type="Proteomes" id="UP000292564"/>
    </source>
</evidence>